<proteinExistence type="predicted"/>
<dbReference type="RefSeq" id="WP_342829494.1">
    <property type="nucleotide sequence ID" value="NZ_JBANDC010000007.1"/>
</dbReference>
<dbReference type="EMBL" id="JBANDC010000007">
    <property type="protein sequence ID" value="MEM4988002.1"/>
    <property type="molecule type" value="Genomic_DNA"/>
</dbReference>
<comment type="caution">
    <text evidence="1">The sequence shown here is derived from an EMBL/GenBank/DDBJ whole genome shotgun (WGS) entry which is preliminary data.</text>
</comment>
<keyword evidence="2" id="KW-1185">Reference proteome</keyword>
<protein>
    <submittedName>
        <fullName evidence="1">Dethiobiotin synthetase</fullName>
    </submittedName>
</protein>
<organism evidence="1 2">
    <name type="scientific">Collimonas rhizosphaerae</name>
    <dbReference type="NCBI Taxonomy" id="3126357"/>
    <lineage>
        <taxon>Bacteria</taxon>
        <taxon>Pseudomonadati</taxon>
        <taxon>Pseudomonadota</taxon>
        <taxon>Betaproteobacteria</taxon>
        <taxon>Burkholderiales</taxon>
        <taxon>Oxalobacteraceae</taxon>
        <taxon>Collimonas</taxon>
    </lineage>
</organism>
<dbReference type="Proteomes" id="UP001495910">
    <property type="component" value="Unassembled WGS sequence"/>
</dbReference>
<gene>
    <name evidence="1" type="ORF">V8G57_11450</name>
</gene>
<evidence type="ECO:0000313" key="1">
    <source>
        <dbReference type="EMBL" id="MEM4988002.1"/>
    </source>
</evidence>
<accession>A0ABU9PVG4</accession>
<reference evidence="1 2" key="1">
    <citation type="submission" date="2024-02" db="EMBL/GenBank/DDBJ databases">
        <title>Draft genome sequence of Collimonas sp. strain H4R21, an effective mineral-weathering bacterial strain isolated from the beech rhizosphere.</title>
        <authorList>
            <person name="Morin E."/>
            <person name="Uroz S."/>
            <person name="Leveau J.H.J."/>
            <person name="Kumar R."/>
            <person name="Rey M.W."/>
            <person name="Pham J."/>
        </authorList>
    </citation>
    <scope>NUCLEOTIDE SEQUENCE [LARGE SCALE GENOMIC DNA]</scope>
    <source>
        <strain evidence="1 2">H4R21</strain>
    </source>
</reference>
<evidence type="ECO:0000313" key="2">
    <source>
        <dbReference type="Proteomes" id="UP001495910"/>
    </source>
</evidence>
<sequence>MSPIHSMKYDWWSNAHYASIAVAMLVAGCATPASIPPGASQADVQARLGAPREVYHLPDGTTRWLYPTQPAGEYTWAADIDGHGRVVSIKQVLTIEEFGQARIGQWTRQDVLVHFGRPAETAYFPLMRRHVWSYRFLQDGVWYSMMHFYFDPDGILRLTQAGPDPEEEQN</sequence>
<name>A0ABU9PVG4_9BURK</name>